<protein>
    <submittedName>
        <fullName evidence="2">Uncharacterized protein</fullName>
    </submittedName>
</protein>
<dbReference type="AlphaFoldDB" id="A7RYP0"/>
<dbReference type="PhylomeDB" id="A7RYP0"/>
<accession>A7RYP0</accession>
<keyword evidence="1" id="KW-0175">Coiled coil</keyword>
<proteinExistence type="predicted"/>
<evidence type="ECO:0000256" key="1">
    <source>
        <dbReference type="SAM" id="Coils"/>
    </source>
</evidence>
<name>A7RYP0_NEMVE</name>
<gene>
    <name evidence="2" type="ORF">NEMVEDRAFT_v1g204086</name>
</gene>
<feature type="coiled-coil region" evidence="1">
    <location>
        <begin position="130"/>
        <end position="194"/>
    </location>
</feature>
<dbReference type="InParanoid" id="A7RYP0"/>
<dbReference type="HOGENOM" id="CLU_1167067_0_0_1"/>
<evidence type="ECO:0000313" key="3">
    <source>
        <dbReference type="Proteomes" id="UP000001593"/>
    </source>
</evidence>
<keyword evidence="3" id="KW-1185">Reference proteome</keyword>
<dbReference type="OMA" id="HPAREEM"/>
<feature type="coiled-coil region" evidence="1">
    <location>
        <begin position="21"/>
        <end position="48"/>
    </location>
</feature>
<organism evidence="2 3">
    <name type="scientific">Nematostella vectensis</name>
    <name type="common">Starlet sea anemone</name>
    <dbReference type="NCBI Taxonomy" id="45351"/>
    <lineage>
        <taxon>Eukaryota</taxon>
        <taxon>Metazoa</taxon>
        <taxon>Cnidaria</taxon>
        <taxon>Anthozoa</taxon>
        <taxon>Hexacorallia</taxon>
        <taxon>Actiniaria</taxon>
        <taxon>Edwardsiidae</taxon>
        <taxon>Nematostella</taxon>
    </lineage>
</organism>
<dbReference type="Proteomes" id="UP000001593">
    <property type="component" value="Unassembled WGS sequence"/>
</dbReference>
<sequence length="238" mass="28293">MPNTVKRGQEHRCTQTELQSKSKLKAFVEELKAEEGNLEENNLKERSKLEKDLKAKYEQVIETKNYLIKKLSKENEDLLTELRDPATRTRLREGITEEWDLGISTQLPSAKLKDDNNFETILRIQKGHFLKTLEDERIRYKNNLQIDREKIREEITQELKIKHANERESLLQKIELLKEGLNDMKAQKVELEKIFQGEKNALKIEYSQKEKQLKAKMKLEFERRIIQAQSREWSTSRV</sequence>
<dbReference type="EMBL" id="DS469554">
    <property type="protein sequence ID" value="EDO43398.1"/>
    <property type="molecule type" value="Genomic_DNA"/>
</dbReference>
<dbReference type="OrthoDB" id="5970772at2759"/>
<reference evidence="2 3" key="1">
    <citation type="journal article" date="2007" name="Science">
        <title>Sea anemone genome reveals ancestral eumetazoan gene repertoire and genomic organization.</title>
        <authorList>
            <person name="Putnam N.H."/>
            <person name="Srivastava M."/>
            <person name="Hellsten U."/>
            <person name="Dirks B."/>
            <person name="Chapman J."/>
            <person name="Salamov A."/>
            <person name="Terry A."/>
            <person name="Shapiro H."/>
            <person name="Lindquist E."/>
            <person name="Kapitonov V.V."/>
            <person name="Jurka J."/>
            <person name="Genikhovich G."/>
            <person name="Grigoriev I.V."/>
            <person name="Lucas S.M."/>
            <person name="Steele R.E."/>
            <person name="Finnerty J.R."/>
            <person name="Technau U."/>
            <person name="Martindale M.Q."/>
            <person name="Rokhsar D.S."/>
        </authorList>
    </citation>
    <scope>NUCLEOTIDE SEQUENCE [LARGE SCALE GENOMIC DNA]</scope>
    <source>
        <strain evidence="3">CH2 X CH6</strain>
    </source>
</reference>
<evidence type="ECO:0000313" key="2">
    <source>
        <dbReference type="EMBL" id="EDO43398.1"/>
    </source>
</evidence>